<dbReference type="AlphaFoldDB" id="A0A0F9VNM3"/>
<comment type="caution">
    <text evidence="1">The sequence shown here is derived from an EMBL/GenBank/DDBJ whole genome shotgun (WGS) entry which is preliminary data.</text>
</comment>
<accession>A0A0F9VNM3</accession>
<reference evidence="1" key="1">
    <citation type="journal article" date="2015" name="Nature">
        <title>Complex archaea that bridge the gap between prokaryotes and eukaryotes.</title>
        <authorList>
            <person name="Spang A."/>
            <person name="Saw J.H."/>
            <person name="Jorgensen S.L."/>
            <person name="Zaremba-Niedzwiedzka K."/>
            <person name="Martijn J."/>
            <person name="Lind A.E."/>
            <person name="van Eijk R."/>
            <person name="Schleper C."/>
            <person name="Guy L."/>
            <person name="Ettema T.J."/>
        </authorList>
    </citation>
    <scope>NUCLEOTIDE SEQUENCE</scope>
</reference>
<evidence type="ECO:0000313" key="1">
    <source>
        <dbReference type="EMBL" id="KKN67363.1"/>
    </source>
</evidence>
<gene>
    <name evidence="1" type="ORF">LCGC14_0462270</name>
</gene>
<dbReference type="EMBL" id="LAZR01000476">
    <property type="protein sequence ID" value="KKN67363.1"/>
    <property type="molecule type" value="Genomic_DNA"/>
</dbReference>
<proteinExistence type="predicted"/>
<organism evidence="1">
    <name type="scientific">marine sediment metagenome</name>
    <dbReference type="NCBI Taxonomy" id="412755"/>
    <lineage>
        <taxon>unclassified sequences</taxon>
        <taxon>metagenomes</taxon>
        <taxon>ecological metagenomes</taxon>
    </lineage>
</organism>
<protein>
    <recommendedName>
        <fullName evidence="2">Viral late gene transcription factor 3 zinc ribbon domain-containing protein</fullName>
    </recommendedName>
</protein>
<name>A0A0F9VNM3_9ZZZZ</name>
<evidence type="ECO:0008006" key="2">
    <source>
        <dbReference type="Google" id="ProtNLM"/>
    </source>
</evidence>
<sequence length="45" mass="5089">MTKNCPECGCPLQSTTHDRGWCPNCFKAIENEEPSEEDSYLGYFG</sequence>